<dbReference type="PANTHER" id="PTHR21736">
    <property type="entry name" value="VERNALIZATION-INSENSITIVE PROTEIN 3"/>
    <property type="match status" value="1"/>
</dbReference>
<dbReference type="GO" id="GO:0010071">
    <property type="term" value="P:root meristem specification"/>
    <property type="evidence" value="ECO:0007669"/>
    <property type="project" value="TreeGrafter"/>
</dbReference>
<feature type="compositionally biased region" description="Basic and acidic residues" evidence="8">
    <location>
        <begin position="656"/>
        <end position="676"/>
    </location>
</feature>
<feature type="region of interest" description="Disordered" evidence="8">
    <location>
        <begin position="150"/>
        <end position="174"/>
    </location>
</feature>
<dbReference type="PANTHER" id="PTHR21736:SF38">
    <property type="entry name" value="PROTEIN OBERON 3"/>
    <property type="match status" value="1"/>
</dbReference>
<dbReference type="PRINTS" id="PR01544">
    <property type="entry name" value="ARATH130DUF"/>
</dbReference>
<keyword evidence="3" id="KW-0863">Zinc-finger</keyword>
<sequence>MFLEGNLYRKGKPHLDLDNPDRGSTTPLKGGEKKAPTSQELTLSYLCENPLRLAGTADKEQQLLPGRNLLGALGGSSRGVKGKEVASEKPIHEEGRWVERDFLQLSGGGAHPKREATSGVDGGEDRGKKPKVEALSLSLALPNLGLSLSSSNPLPSSGPAEGTAAAPAASPPATQEALITIPAKRTQSINTHNTRASSDDCAASRSYSYYSNYSNPFSHNPSCSLTRNSTENLEYSKENDHIWCAGEGTNGSVHSRFKPIGEVNISSINFSNHQGFHRLQTNGKEANNSVYRANSSDTCSFFPSELPAKPKETGRASSDGWRHAALPTVPDGILKEIALESVPAVAQKIQEIPGDSIEAIRVYLRNMIGAPEKRDEFASLQRKLERRSDLTQEILLKANRFQLEVLVAVKTGLSTFLSGKTRLPTSELVEIFLLLRCKNVNCRSVLPVEDCDCKICSTKKGFCSACMCPICLSFDSAQNTCSWVGCDICSHWCHAVCGIHKNVIRPGPCSGGEPGSTEMQFYCLGCGHASEMFGFVKDVFMSCAKDWGLETLSRELDCVRKIFQGSKDLRGKELNAKAEGMLIMLEKKLISPADACNSMVQFLTCGPSEFSTTARVSKDKATAPWIRREDANVHSLAPSATGSAYNAVNPGGAARDPAKDGLKKSETKVVESEPPKEGYDSLESIVRFKEAEADLFQRLADEARRGVERYLQTARAKSKELEEEYATKLAKLCLQETEERRRKKLEELKTLENSHYDYHNMKMRMQAEIAGLLERMEATKQQWV</sequence>
<feature type="domain" description="Oberon coiled-coil region" evidence="10">
    <location>
        <begin position="663"/>
        <end position="773"/>
    </location>
</feature>
<dbReference type="AlphaFoldDB" id="A0A7I8KU76"/>
<proteinExistence type="predicted"/>
<evidence type="ECO:0000256" key="4">
    <source>
        <dbReference type="ARBA" id="ARBA00022833"/>
    </source>
</evidence>
<evidence type="ECO:0000256" key="5">
    <source>
        <dbReference type="ARBA" id="ARBA00023054"/>
    </source>
</evidence>
<feature type="region of interest" description="Disordered" evidence="8">
    <location>
        <begin position="106"/>
        <end position="128"/>
    </location>
</feature>
<dbReference type="InterPro" id="IPR004082">
    <property type="entry name" value="OBERON"/>
</dbReference>
<feature type="coiled-coil region" evidence="7">
    <location>
        <begin position="704"/>
        <end position="782"/>
    </location>
</feature>
<dbReference type="GO" id="GO:0010078">
    <property type="term" value="P:maintenance of root meristem identity"/>
    <property type="evidence" value="ECO:0007669"/>
    <property type="project" value="TreeGrafter"/>
</dbReference>
<evidence type="ECO:0000256" key="3">
    <source>
        <dbReference type="ARBA" id="ARBA00022771"/>
    </source>
</evidence>
<dbReference type="GO" id="GO:0010468">
    <property type="term" value="P:regulation of gene expression"/>
    <property type="evidence" value="ECO:0007669"/>
    <property type="project" value="TreeGrafter"/>
</dbReference>
<keyword evidence="2" id="KW-0479">Metal-binding</keyword>
<feature type="domain" description="Oberon-like PHD finger" evidence="9">
    <location>
        <begin position="437"/>
        <end position="561"/>
    </location>
</feature>
<dbReference type="EMBL" id="LR746272">
    <property type="protein sequence ID" value="CAA7401350.1"/>
    <property type="molecule type" value="Genomic_DNA"/>
</dbReference>
<accession>A0A7I8KU76</accession>
<organism evidence="11 12">
    <name type="scientific">Spirodela intermedia</name>
    <name type="common">Intermediate duckweed</name>
    <dbReference type="NCBI Taxonomy" id="51605"/>
    <lineage>
        <taxon>Eukaryota</taxon>
        <taxon>Viridiplantae</taxon>
        <taxon>Streptophyta</taxon>
        <taxon>Embryophyta</taxon>
        <taxon>Tracheophyta</taxon>
        <taxon>Spermatophyta</taxon>
        <taxon>Magnoliopsida</taxon>
        <taxon>Liliopsida</taxon>
        <taxon>Araceae</taxon>
        <taxon>Lemnoideae</taxon>
        <taxon>Spirodela</taxon>
    </lineage>
</organism>
<feature type="region of interest" description="Disordered" evidence="8">
    <location>
        <begin position="644"/>
        <end position="676"/>
    </location>
</feature>
<dbReference type="OrthoDB" id="1905265at2759"/>
<dbReference type="Proteomes" id="UP000663760">
    <property type="component" value="Chromosome 9"/>
</dbReference>
<feature type="region of interest" description="Disordered" evidence="8">
    <location>
        <begin position="1"/>
        <end position="38"/>
    </location>
</feature>
<dbReference type="GO" id="GO:0010492">
    <property type="term" value="P:maintenance of shoot apical meristem identity"/>
    <property type="evidence" value="ECO:0007669"/>
    <property type="project" value="TreeGrafter"/>
</dbReference>
<evidence type="ECO:0000256" key="7">
    <source>
        <dbReference type="SAM" id="Coils"/>
    </source>
</evidence>
<gene>
    <name evidence="11" type="ORF">SI8410_09012028</name>
</gene>
<evidence type="ECO:0000256" key="8">
    <source>
        <dbReference type="SAM" id="MobiDB-lite"/>
    </source>
</evidence>
<dbReference type="CDD" id="cd15612">
    <property type="entry name" value="PHD_OBE1_like"/>
    <property type="match status" value="1"/>
</dbReference>
<evidence type="ECO:0000259" key="10">
    <source>
        <dbReference type="Pfam" id="PF16312"/>
    </source>
</evidence>
<dbReference type="Pfam" id="PF16312">
    <property type="entry name" value="Oberon_cc"/>
    <property type="match status" value="1"/>
</dbReference>
<keyword evidence="4" id="KW-0862">Zinc</keyword>
<evidence type="ECO:0000256" key="1">
    <source>
        <dbReference type="ARBA" id="ARBA00004123"/>
    </source>
</evidence>
<protein>
    <submittedName>
        <fullName evidence="11">Uncharacterized protein</fullName>
    </submittedName>
</protein>
<dbReference type="GO" id="GO:0008270">
    <property type="term" value="F:zinc ion binding"/>
    <property type="evidence" value="ECO:0007669"/>
    <property type="project" value="UniProtKB-KW"/>
</dbReference>
<reference evidence="11" key="1">
    <citation type="submission" date="2020-02" db="EMBL/GenBank/DDBJ databases">
        <authorList>
            <person name="Scholz U."/>
            <person name="Mascher M."/>
            <person name="Fiebig A."/>
        </authorList>
    </citation>
    <scope>NUCLEOTIDE SEQUENCE</scope>
</reference>
<keyword evidence="6" id="KW-0539">Nucleus</keyword>
<name>A0A7I8KU76_SPIIN</name>
<keyword evidence="12" id="KW-1185">Reference proteome</keyword>
<dbReference type="Pfam" id="PF07227">
    <property type="entry name" value="PHD_Oberon"/>
    <property type="match status" value="1"/>
</dbReference>
<evidence type="ECO:0000259" key="9">
    <source>
        <dbReference type="Pfam" id="PF07227"/>
    </source>
</evidence>
<comment type="subcellular location">
    <subcellularLocation>
        <location evidence="1">Nucleus</location>
    </subcellularLocation>
</comment>
<evidence type="ECO:0000256" key="6">
    <source>
        <dbReference type="ARBA" id="ARBA00023242"/>
    </source>
</evidence>
<dbReference type="InterPro" id="IPR032881">
    <property type="entry name" value="Oberon-like_PHD"/>
</dbReference>
<evidence type="ECO:0000256" key="2">
    <source>
        <dbReference type="ARBA" id="ARBA00022723"/>
    </source>
</evidence>
<dbReference type="InterPro" id="IPR032535">
    <property type="entry name" value="Oberon_CC"/>
</dbReference>
<keyword evidence="5 7" id="KW-0175">Coiled coil</keyword>
<dbReference type="GO" id="GO:0005634">
    <property type="term" value="C:nucleus"/>
    <property type="evidence" value="ECO:0007669"/>
    <property type="project" value="UniProtKB-SubCell"/>
</dbReference>
<evidence type="ECO:0000313" key="12">
    <source>
        <dbReference type="Proteomes" id="UP000663760"/>
    </source>
</evidence>
<dbReference type="InterPro" id="IPR047578">
    <property type="entry name" value="OBE1-like_PHD"/>
</dbReference>
<evidence type="ECO:0000313" key="11">
    <source>
        <dbReference type="EMBL" id="CAA7401350.1"/>
    </source>
</evidence>